<dbReference type="Proteomes" id="UP000237347">
    <property type="component" value="Unassembled WGS sequence"/>
</dbReference>
<organism evidence="2 3">
    <name type="scientific">Quercus suber</name>
    <name type="common">Cork oak</name>
    <dbReference type="NCBI Taxonomy" id="58331"/>
    <lineage>
        <taxon>Eukaryota</taxon>
        <taxon>Viridiplantae</taxon>
        <taxon>Streptophyta</taxon>
        <taxon>Embryophyta</taxon>
        <taxon>Tracheophyta</taxon>
        <taxon>Spermatophyta</taxon>
        <taxon>Magnoliopsida</taxon>
        <taxon>eudicotyledons</taxon>
        <taxon>Gunneridae</taxon>
        <taxon>Pentapetalae</taxon>
        <taxon>rosids</taxon>
        <taxon>fabids</taxon>
        <taxon>Fagales</taxon>
        <taxon>Fagaceae</taxon>
        <taxon>Quercus</taxon>
    </lineage>
</organism>
<reference evidence="2 3" key="1">
    <citation type="journal article" date="2018" name="Sci. Data">
        <title>The draft genome sequence of cork oak.</title>
        <authorList>
            <person name="Ramos A.M."/>
            <person name="Usie A."/>
            <person name="Barbosa P."/>
            <person name="Barros P.M."/>
            <person name="Capote T."/>
            <person name="Chaves I."/>
            <person name="Simoes F."/>
            <person name="Abreu I."/>
            <person name="Carrasquinho I."/>
            <person name="Faro C."/>
            <person name="Guimaraes J.B."/>
            <person name="Mendonca D."/>
            <person name="Nobrega F."/>
            <person name="Rodrigues L."/>
            <person name="Saibo N.J.M."/>
            <person name="Varela M.C."/>
            <person name="Egas C."/>
            <person name="Matos J."/>
            <person name="Miguel C.M."/>
            <person name="Oliveira M.M."/>
            <person name="Ricardo C.P."/>
            <person name="Goncalves S."/>
        </authorList>
    </citation>
    <scope>NUCLEOTIDE SEQUENCE [LARGE SCALE GENOMIC DNA]</scope>
    <source>
        <strain evidence="3">cv. HL8</strain>
    </source>
</reference>
<comment type="caution">
    <text evidence="2">The sequence shown here is derived from an EMBL/GenBank/DDBJ whole genome shotgun (WGS) entry which is preliminary data.</text>
</comment>
<name>A0AAW0LQD2_QUESU</name>
<gene>
    <name evidence="2" type="primary">GRF6_1</name>
    <name evidence="2" type="ORF">CFP56_036839</name>
</gene>
<protein>
    <submittedName>
        <fullName evidence="2">Growth-regulating factor 6</fullName>
    </submittedName>
</protein>
<feature type="compositionally biased region" description="Low complexity" evidence="1">
    <location>
        <begin position="25"/>
        <end position="34"/>
    </location>
</feature>
<dbReference type="AlphaFoldDB" id="A0AAW0LQD2"/>
<evidence type="ECO:0000313" key="3">
    <source>
        <dbReference type="Proteomes" id="UP000237347"/>
    </source>
</evidence>
<evidence type="ECO:0000256" key="1">
    <source>
        <dbReference type="SAM" id="MobiDB-lite"/>
    </source>
</evidence>
<dbReference type="Gramene" id="rna-CFP56_55123">
    <property type="protein sequence ID" value="cds-POE85649.1"/>
    <property type="gene ID" value="gene-CFP56_55123"/>
</dbReference>
<feature type="region of interest" description="Disordered" evidence="1">
    <location>
        <begin position="1"/>
        <end position="34"/>
    </location>
</feature>
<keyword evidence="3" id="KW-1185">Reference proteome</keyword>
<sequence>MNRGRHRSRKPVEGQTGHAVSGTPTTTTTISTSTSSTILKLSPIASSSSASVVVPDGASNSLAIAAHQQLKNLQPSASNPSAAIAINRIFIDKENVGERMQDTSGLSILSSSIEI</sequence>
<dbReference type="EMBL" id="PKMF04000068">
    <property type="protein sequence ID" value="KAK7853124.1"/>
    <property type="molecule type" value="Genomic_DNA"/>
</dbReference>
<proteinExistence type="predicted"/>
<evidence type="ECO:0000313" key="2">
    <source>
        <dbReference type="EMBL" id="KAK7853124.1"/>
    </source>
</evidence>
<accession>A0AAW0LQD2</accession>